<keyword evidence="2" id="KW-1185">Reference proteome</keyword>
<reference evidence="1 2" key="2">
    <citation type="submission" date="2008-10" db="EMBL/GenBank/DDBJ databases">
        <authorList>
            <person name="Fulton L."/>
            <person name="Clifton S."/>
            <person name="Fulton B."/>
            <person name="Xu J."/>
            <person name="Minx P."/>
            <person name="Pepin K.H."/>
            <person name="Johnson M."/>
            <person name="Thiruvilangam P."/>
            <person name="Bhonagiri V."/>
            <person name="Nash W.E."/>
            <person name="Mardis E.R."/>
            <person name="Wilson R.K."/>
        </authorList>
    </citation>
    <scope>NUCLEOTIDE SEQUENCE [LARGE SCALE GENOMIC DNA]</scope>
    <source>
        <strain evidence="1 2">DSM 13279</strain>
    </source>
</reference>
<accession>B6GE70</accession>
<evidence type="ECO:0000313" key="2">
    <source>
        <dbReference type="Proteomes" id="UP000003560"/>
    </source>
</evidence>
<dbReference type="Pfam" id="PF12686">
    <property type="entry name" value="DUF3800"/>
    <property type="match status" value="1"/>
</dbReference>
<dbReference type="OrthoDB" id="1998596at2"/>
<dbReference type="InterPro" id="IPR024524">
    <property type="entry name" value="DUF3800"/>
</dbReference>
<protein>
    <recommendedName>
        <fullName evidence="3">DUF3800 domain-containing protein</fullName>
    </recommendedName>
</protein>
<proteinExistence type="predicted"/>
<evidence type="ECO:0008006" key="3">
    <source>
        <dbReference type="Google" id="ProtNLM"/>
    </source>
</evidence>
<dbReference type="GeneID" id="98001623"/>
<reference evidence="1 2" key="1">
    <citation type="submission" date="2008-10" db="EMBL/GenBank/DDBJ databases">
        <title>Draft genome sequence of Collinsella stercoris (DSM 13279).</title>
        <authorList>
            <person name="Sudarsanam P."/>
            <person name="Ley R."/>
            <person name="Guruge J."/>
            <person name="Turnbaugh P.J."/>
            <person name="Mahowald M."/>
            <person name="Liep D."/>
            <person name="Gordon J."/>
        </authorList>
    </citation>
    <scope>NUCLEOTIDE SEQUENCE [LARGE SCALE GENOMIC DNA]</scope>
    <source>
        <strain evidence="1 2">DSM 13279</strain>
    </source>
</reference>
<gene>
    <name evidence="1" type="ORF">COLSTE_02407</name>
</gene>
<dbReference type="EMBL" id="ABXJ01000143">
    <property type="protein sequence ID" value="EEA89412.1"/>
    <property type="molecule type" value="Genomic_DNA"/>
</dbReference>
<sequence length="223" mass="25821">MYELSVFVDESGNMGEDSRYYLLTLLFHDQSDDISGIVASYERSLANRGLKDIPMHFAPLIRGNGPYEGLDTPGRNGLLMSFTVFCSIAPVRYTTFLYRKDQFEDAAALRVKMKRDLIAFLFEHLAWLQGYDRIKIYYDDGQRIITHVLHHAFEYAVSRQTIMYKEASPTDYRLAQMADFICGVELAAAKYRTGEIGPSETRFLGQWCDFKRTFLRKIRKKAM</sequence>
<dbReference type="HOGENOM" id="CLU_099776_0_0_11"/>
<evidence type="ECO:0000313" key="1">
    <source>
        <dbReference type="EMBL" id="EEA89412.1"/>
    </source>
</evidence>
<dbReference type="Proteomes" id="UP000003560">
    <property type="component" value="Unassembled WGS sequence"/>
</dbReference>
<comment type="caution">
    <text evidence="1">The sequence shown here is derived from an EMBL/GenBank/DDBJ whole genome shotgun (WGS) entry which is preliminary data.</text>
</comment>
<organism evidence="1 2">
    <name type="scientific">Collinsella stercoris DSM 13279</name>
    <dbReference type="NCBI Taxonomy" id="445975"/>
    <lineage>
        <taxon>Bacteria</taxon>
        <taxon>Bacillati</taxon>
        <taxon>Actinomycetota</taxon>
        <taxon>Coriobacteriia</taxon>
        <taxon>Coriobacteriales</taxon>
        <taxon>Coriobacteriaceae</taxon>
        <taxon>Collinsella</taxon>
    </lineage>
</organism>
<dbReference type="RefSeq" id="WP_006722029.1">
    <property type="nucleotide sequence ID" value="NZ_CP085935.1"/>
</dbReference>
<dbReference type="STRING" id="445975.COLSTE_02407"/>
<dbReference type="AlphaFoldDB" id="B6GE70"/>
<name>B6GE70_9ACTN</name>
<dbReference type="eggNOG" id="ENOG5033CDM">
    <property type="taxonomic scope" value="Bacteria"/>
</dbReference>